<feature type="compositionally biased region" description="Low complexity" evidence="13">
    <location>
        <begin position="32"/>
        <end position="62"/>
    </location>
</feature>
<keyword evidence="15" id="KW-1185">Reference proteome</keyword>
<evidence type="ECO:0000256" key="11">
    <source>
        <dbReference type="ARBA" id="ARBA00023136"/>
    </source>
</evidence>
<comment type="cofactor">
    <cofactor evidence="1">
        <name>Mg(2+)</name>
        <dbReference type="ChEBI" id="CHEBI:18420"/>
    </cofactor>
</comment>
<comment type="similarity">
    <text evidence="4">Belongs to the UPP synthase family.</text>
</comment>
<feature type="region of interest" description="Disordered" evidence="13">
    <location>
        <begin position="32"/>
        <end position="69"/>
    </location>
</feature>
<dbReference type="Gene3D" id="3.40.1180.10">
    <property type="entry name" value="Decaprenyl diphosphate synthase-like"/>
    <property type="match status" value="1"/>
</dbReference>
<keyword evidence="7" id="KW-0812">Transmembrane</keyword>
<evidence type="ECO:0000256" key="1">
    <source>
        <dbReference type="ARBA" id="ARBA00001946"/>
    </source>
</evidence>
<dbReference type="PANTHER" id="PTHR21528:SF0">
    <property type="entry name" value="DEHYDRODOLICHYL DIPHOSPHATE SYNTHASE COMPLEX SUBUNIT NUS1"/>
    <property type="match status" value="1"/>
</dbReference>
<evidence type="ECO:0000256" key="4">
    <source>
        <dbReference type="ARBA" id="ARBA00005432"/>
    </source>
</evidence>
<keyword evidence="10" id="KW-1133">Transmembrane helix</keyword>
<evidence type="ECO:0000256" key="12">
    <source>
        <dbReference type="ARBA" id="ARBA00047353"/>
    </source>
</evidence>
<gene>
    <name evidence="14" type="ORF">PENSUB_7214</name>
</gene>
<sequence length="389" mass="43374">MVSQTDREILRAEIRSRGDKLNAADRENLLKPYLPDPADLAPANSTSSTSPRRSRAGTSSSQRRQKPRRKPIRTFLKSQLYRLTYAITHIFFGIVVRLLQAYHAVVDRIFAIVYHHHRTPELIRKDVRGLKRLPEHLSVILTLHKEDDALAALMDEVAELAAWSACAGIPQLSVYEKSGKDSCFNQHGRSTWPNMKPQANSLASALGVLKSCIPALHQIISTKLASYFGTPSQQPSLQLFAPHHPIHGTAPNHKSETPSLTLLLLSSTDGRETIVDLTKTLAEMSQNGKLSPEDITPELVDAEISEITTQPLRASGRGVSPLKPEPDLLLVFGPFLKLDGYPPWQIRLTEMYCTGDRNHGMTGYGEAVEYQGFMRGLWHYAGAQMRFGR</sequence>
<dbReference type="InterPro" id="IPR036424">
    <property type="entry name" value="UPP_synth-like_sf"/>
</dbReference>
<evidence type="ECO:0000256" key="6">
    <source>
        <dbReference type="ARBA" id="ARBA00022679"/>
    </source>
</evidence>
<dbReference type="GO" id="GO:0045547">
    <property type="term" value="F:ditrans,polycis-polyprenyl diphosphate synthase [(2E,6E)-farnesyl diphosphate specific] activity"/>
    <property type="evidence" value="ECO:0007669"/>
    <property type="project" value="UniProtKB-EC"/>
</dbReference>
<evidence type="ECO:0000256" key="7">
    <source>
        <dbReference type="ARBA" id="ARBA00022692"/>
    </source>
</evidence>
<comment type="subcellular location">
    <subcellularLocation>
        <location evidence="2">Endoplasmic reticulum membrane</location>
    </subcellularLocation>
</comment>
<evidence type="ECO:0000256" key="5">
    <source>
        <dbReference type="ARBA" id="ARBA00012596"/>
    </source>
</evidence>
<dbReference type="InterPro" id="IPR038887">
    <property type="entry name" value="Nus1/NgBR"/>
</dbReference>
<comment type="caution">
    <text evidence="14">The sequence shown here is derived from an EMBL/GenBank/DDBJ whole genome shotgun (WGS) entry which is preliminary data.</text>
</comment>
<dbReference type="EC" id="2.5.1.87" evidence="5"/>
<dbReference type="PANTHER" id="PTHR21528">
    <property type="entry name" value="DEHYDRODOLICHYL DIPHOSPHATE SYNTHASE COMPLEX SUBUNIT NUS1"/>
    <property type="match status" value="1"/>
</dbReference>
<dbReference type="GO" id="GO:0005789">
    <property type="term" value="C:endoplasmic reticulum membrane"/>
    <property type="evidence" value="ECO:0007669"/>
    <property type="project" value="UniProtKB-SubCell"/>
</dbReference>
<evidence type="ECO:0000256" key="10">
    <source>
        <dbReference type="ARBA" id="ARBA00022989"/>
    </source>
</evidence>
<keyword evidence="6" id="KW-0808">Transferase</keyword>
<evidence type="ECO:0000256" key="2">
    <source>
        <dbReference type="ARBA" id="ARBA00004586"/>
    </source>
</evidence>
<dbReference type="GO" id="GO:1904423">
    <property type="term" value="C:dehydrodolichyl diphosphate synthase complex"/>
    <property type="evidence" value="ECO:0007669"/>
    <property type="project" value="InterPro"/>
</dbReference>
<dbReference type="UniPathway" id="UPA00378"/>
<evidence type="ECO:0000256" key="8">
    <source>
        <dbReference type="ARBA" id="ARBA00022824"/>
    </source>
</evidence>
<proteinExistence type="inferred from homology"/>
<protein>
    <recommendedName>
        <fullName evidence="5">ditrans,polycis-polyprenyl diphosphate synthase [(2E,6E)-farnesyldiphosphate specific]</fullName>
        <ecNumber evidence="5">2.5.1.87</ecNumber>
    </recommendedName>
</protein>
<organism evidence="14 15">
    <name type="scientific">Penicillium subrubescens</name>
    <dbReference type="NCBI Taxonomy" id="1316194"/>
    <lineage>
        <taxon>Eukaryota</taxon>
        <taxon>Fungi</taxon>
        <taxon>Dikarya</taxon>
        <taxon>Ascomycota</taxon>
        <taxon>Pezizomycotina</taxon>
        <taxon>Eurotiomycetes</taxon>
        <taxon>Eurotiomycetidae</taxon>
        <taxon>Eurotiales</taxon>
        <taxon>Aspergillaceae</taxon>
        <taxon>Penicillium</taxon>
    </lineage>
</organism>
<reference evidence="14 15" key="1">
    <citation type="submission" date="2016-10" db="EMBL/GenBank/DDBJ databases">
        <title>Genome sequence of the ascomycete fungus Penicillium subrubescens.</title>
        <authorList>
            <person name="De Vries R.P."/>
            <person name="Peng M."/>
            <person name="Dilokpimol A."/>
            <person name="Hilden K."/>
            <person name="Makela M.R."/>
            <person name="Grigoriev I."/>
            <person name="Riley R."/>
            <person name="Granchi Z."/>
        </authorList>
    </citation>
    <scope>NUCLEOTIDE SEQUENCE [LARGE SCALE GENOMIC DNA]</scope>
    <source>
        <strain evidence="14 15">CBS 132785</strain>
    </source>
</reference>
<comment type="pathway">
    <text evidence="3">Protein modification; protein glycosylation.</text>
</comment>
<evidence type="ECO:0000313" key="14">
    <source>
        <dbReference type="EMBL" id="OKP01984.1"/>
    </source>
</evidence>
<evidence type="ECO:0000313" key="15">
    <source>
        <dbReference type="Proteomes" id="UP000186955"/>
    </source>
</evidence>
<evidence type="ECO:0000256" key="13">
    <source>
        <dbReference type="SAM" id="MobiDB-lite"/>
    </source>
</evidence>
<comment type="catalytic activity">
    <reaction evidence="12">
        <text>n isopentenyl diphosphate + (2E,6E)-farnesyl diphosphate = a di-trans,poly-cis-polyprenyl diphosphate + n diphosphate</text>
        <dbReference type="Rhea" id="RHEA:53008"/>
        <dbReference type="Rhea" id="RHEA-COMP:19494"/>
        <dbReference type="ChEBI" id="CHEBI:33019"/>
        <dbReference type="ChEBI" id="CHEBI:128769"/>
        <dbReference type="ChEBI" id="CHEBI:136960"/>
        <dbReference type="ChEBI" id="CHEBI:175763"/>
        <dbReference type="EC" id="2.5.1.87"/>
    </reaction>
</comment>
<dbReference type="Proteomes" id="UP000186955">
    <property type="component" value="Unassembled WGS sequence"/>
</dbReference>
<keyword evidence="9" id="KW-0460">Magnesium</keyword>
<evidence type="ECO:0000256" key="3">
    <source>
        <dbReference type="ARBA" id="ARBA00004922"/>
    </source>
</evidence>
<dbReference type="SUPFAM" id="SSF64005">
    <property type="entry name" value="Undecaprenyl diphosphate synthase"/>
    <property type="match status" value="1"/>
</dbReference>
<name>A0A1Q5TP44_9EURO</name>
<dbReference type="STRING" id="1316194.A0A1Q5TP44"/>
<dbReference type="EMBL" id="MNBE01000630">
    <property type="protein sequence ID" value="OKP01984.1"/>
    <property type="molecule type" value="Genomic_DNA"/>
</dbReference>
<keyword evidence="11" id="KW-0472">Membrane</keyword>
<keyword evidence="8" id="KW-0256">Endoplasmic reticulum</keyword>
<evidence type="ECO:0000256" key="9">
    <source>
        <dbReference type="ARBA" id="ARBA00022842"/>
    </source>
</evidence>
<accession>A0A1Q5TP44</accession>
<dbReference type="AlphaFoldDB" id="A0A1Q5TP44"/>